<reference evidence="4 5" key="1">
    <citation type="submission" date="2015-08" db="EMBL/GenBank/DDBJ databases">
        <title>Draft genome sequence of cellulolytic and xylanolytic Paenibacillus sp. A59, isolated from a decaying forest soil from Patagonia, Argentina.</title>
        <authorList>
            <person name="Ghio S."/>
            <person name="Caceres A.M."/>
            <person name="Talia P."/>
            <person name="Grasso D."/>
            <person name="Campos E."/>
        </authorList>
    </citation>
    <scope>NUCLEOTIDE SEQUENCE [LARGE SCALE GENOMIC DNA]</scope>
    <source>
        <strain evidence="4 5">A59</strain>
    </source>
</reference>
<feature type="domain" description="DUF4132" evidence="1">
    <location>
        <begin position="1288"/>
        <end position="1468"/>
    </location>
</feature>
<sequence>MNQEDKAQQYQQELQEKVKSLNGVEQELAGYVAEMAGFTYLREDEKAYLNADVLLKRMAAETQAPLFRPLLDVLEQLASEPFLARFRYIAERAANFPYSKNYERRPFRTIDPEQHIGQVLRKMIALFRMEMHGFSLNEYVSMREYKFDYLHEIRAVLPDCIAYELDHETGDMKQALHDIIYGDNQNALLTTEMIKGIFMSDQVDAYQMVGELLIAARLQEGLRQSIVERMDEGTLEAYIYILKIIIDNNLIRFSSVVRALAVWTGIGIEAANQRVAAQLISQAHQALTEPAVREEWQQSANANQLFVSLWATAVIEENELERKVIQIMDHGQAYQQIVAQYVLANSQNRGLRLHMARQYLEVQDMELLHWVIENYDAMYMFNWSFKNGENQRSVHVWPLPVFEDKAVRRRDYDLFKQMLAHIPQGGAGGPSGVLEFVQYRIDPDDVVKKMLYLAAYDMDPEWIGEVIALKDKLSPDLRGELLSQFVHHPENEVQRQFIFDSLSDKSMNNRENALLKAKLLTLTLEEMLQMEALLKLKTGSLRQKIIQVLLLQPTDQLMVSLKRLVQSKIELQRLGALELLTEISADPQHMEQQEQIQPIIALIKTPTAKEQKLLDKLTEQSSRYTAANGFDLYDPSWENPLLHEERDLGGFKPLDLFTLSLEKAKQFLEGLDALLHEHRDHEYEAEYYAGYKETLLVGATLRPVVYTPYDQRQDIALLEQFPLHNIWGEYVQKSGLDSEELLQMLFAIRLEDLNKKLDDYYRYYSTVYEYGELEKHWLLEGWRKEFAEEVYPVEHIQDMKKMVSELRYADQVKTLIEAVYEDSERSDTFEIAERTLYALMKMMPEEQMEKESGMLALLSGPWFYIVRDRVHDDNSFKRYFQTLSQFDRLNKDSDRGSFLTLNDYLRAYELGFIDAQEVYKQLLVGESRALFIRELTSSRNDWIADKPVLAELRRTVVERILEIELTRGELSTEVSTLAMKLERIEGMEHWVHLVAAMDQDTFVRGYIYSYGDNTTRKETFSHLIQVCHPRDGEDEVLLGQLLAKHPIQEKKLLEAAMYAPQWMEIVAKNLGWEGLRSAAWYFHAHINERFTAEKETIVAHYSPISPQDFNEGAFDIAWFEEAYEAVGEERFSLLYDCAKYISGGANHRRSQLFADAALGKLKLEDMRESVEDKRNKDHLLTYSLIPFAAEKEQDLRERYDFIQKFLMQSKQFGAQRRASEGLVSQIALGNLARNAGYADVTRLMWDMEARKLDEMKSYFEPHELDEATTAQLVIDEEGQPELLIVSKGKTLKSVPARFKKDGYIAELKELKTDLVDQYRRARLELERSMTAGTSFTSEEVSSLLQNPVLRPLVRTLVFQADDKLGRFDVTSGGLITPASDDSESTIQTLTDQDRLLIAHPLHLFQSGSWSEFQRDLFNRQERQPFKQVFRELYLPNEDELANGTVSRRYAGYQIQPKKAVALLKGRQWTVSYEEGLQKVSYEHNLIANLYAMADWFSPADTEAPTLETVQFYDRKTYKPVALKDVPPVFFSEVMRDIDLVVSVAHVGGVDPEASLTTIEMRHVIVNESLRLLKIDNVRLDGNYARIDGELGEYAVHLGSGNVFKQATGALHIVPVHSQHRGRIFLPFLDEDPRTAEILSKVMLLAEDKKIKDPQILAQLQH</sequence>
<protein>
    <recommendedName>
        <fullName evidence="6">DUF4132 domain-containing protein</fullName>
    </recommendedName>
</protein>
<dbReference type="InterPro" id="IPR025406">
    <property type="entry name" value="DUF4132"/>
</dbReference>
<comment type="caution">
    <text evidence="4">The sequence shown here is derived from an EMBL/GenBank/DDBJ whole genome shotgun (WGS) entry which is preliminary data.</text>
</comment>
<evidence type="ECO:0000259" key="2">
    <source>
        <dbReference type="Pfam" id="PF18991"/>
    </source>
</evidence>
<gene>
    <name evidence="4" type="ORF">AMS66_29360</name>
</gene>
<evidence type="ECO:0000259" key="1">
    <source>
        <dbReference type="Pfam" id="PF13569"/>
    </source>
</evidence>
<dbReference type="InterPro" id="IPR043782">
    <property type="entry name" value="DUF5724"/>
</dbReference>
<evidence type="ECO:0000313" key="4">
    <source>
        <dbReference type="EMBL" id="KOY13122.1"/>
    </source>
</evidence>
<dbReference type="RefSeq" id="WP_053784137.1">
    <property type="nucleotide sequence ID" value="NZ_LITU01000082.1"/>
</dbReference>
<accession>A0A0M9BKE5</accession>
<dbReference type="Pfam" id="PF24879">
    <property type="entry name" value="DUF7737"/>
    <property type="match status" value="1"/>
</dbReference>
<feature type="domain" description="DUF5724" evidence="2">
    <location>
        <begin position="42"/>
        <end position="1247"/>
    </location>
</feature>
<keyword evidence="5" id="KW-1185">Reference proteome</keyword>
<dbReference type="PATRIC" id="fig|1705561.3.peg.6209"/>
<organism evidence="4 5">
    <name type="scientific">Paenibacillus xylanivorans</name>
    <dbReference type="NCBI Taxonomy" id="1705561"/>
    <lineage>
        <taxon>Bacteria</taxon>
        <taxon>Bacillati</taxon>
        <taxon>Bacillota</taxon>
        <taxon>Bacilli</taxon>
        <taxon>Bacillales</taxon>
        <taxon>Paenibacillaceae</taxon>
        <taxon>Paenibacillus</taxon>
    </lineage>
</organism>
<dbReference type="InterPro" id="IPR056639">
    <property type="entry name" value="DUF7737"/>
</dbReference>
<dbReference type="EMBL" id="LITU01000082">
    <property type="protein sequence ID" value="KOY13122.1"/>
    <property type="molecule type" value="Genomic_DNA"/>
</dbReference>
<dbReference type="Pfam" id="PF13569">
    <property type="entry name" value="DUF4132"/>
    <property type="match status" value="1"/>
</dbReference>
<evidence type="ECO:0000313" key="5">
    <source>
        <dbReference type="Proteomes" id="UP000037688"/>
    </source>
</evidence>
<dbReference type="Pfam" id="PF18991">
    <property type="entry name" value="DUF5724"/>
    <property type="match status" value="1"/>
</dbReference>
<dbReference type="OrthoDB" id="9763697at2"/>
<evidence type="ECO:0000259" key="3">
    <source>
        <dbReference type="Pfam" id="PF24879"/>
    </source>
</evidence>
<name>A0A0M9BKE5_9BACL</name>
<evidence type="ECO:0008006" key="6">
    <source>
        <dbReference type="Google" id="ProtNLM"/>
    </source>
</evidence>
<dbReference type="Proteomes" id="UP000037688">
    <property type="component" value="Unassembled WGS sequence"/>
</dbReference>
<feature type="domain" description="DUF7737" evidence="3">
    <location>
        <begin position="1558"/>
        <end position="1659"/>
    </location>
</feature>
<proteinExistence type="predicted"/>